<gene>
    <name evidence="2" type="ORF">M8542_48255</name>
</gene>
<name>A0A9X2NQH6_9PSEU</name>
<feature type="region of interest" description="Disordered" evidence="1">
    <location>
        <begin position="59"/>
        <end position="162"/>
    </location>
</feature>
<feature type="region of interest" description="Disordered" evidence="1">
    <location>
        <begin position="1"/>
        <end position="44"/>
    </location>
</feature>
<feature type="compositionally biased region" description="Pro residues" evidence="1">
    <location>
        <begin position="125"/>
        <end position="138"/>
    </location>
</feature>
<protein>
    <submittedName>
        <fullName evidence="2">Uncharacterized protein</fullName>
    </submittedName>
</protein>
<dbReference type="Proteomes" id="UP001144096">
    <property type="component" value="Unassembled WGS sequence"/>
</dbReference>
<evidence type="ECO:0000256" key="1">
    <source>
        <dbReference type="SAM" id="MobiDB-lite"/>
    </source>
</evidence>
<feature type="compositionally biased region" description="Basic and acidic residues" evidence="1">
    <location>
        <begin position="18"/>
        <end position="44"/>
    </location>
</feature>
<keyword evidence="3" id="KW-1185">Reference proteome</keyword>
<accession>A0A9X2NQH6</accession>
<comment type="caution">
    <text evidence="2">The sequence shown here is derived from an EMBL/GenBank/DDBJ whole genome shotgun (WGS) entry which is preliminary data.</text>
</comment>
<feature type="compositionally biased region" description="Basic and acidic residues" evidence="1">
    <location>
        <begin position="76"/>
        <end position="85"/>
    </location>
</feature>
<sequence>MSSAEERYRAAISTMDAAAREQDEQRGLRERRVAEAEAQARDGLKQELGAAQKYAEHMDELNKRKQSAGGWATEKTLADKGRESLMEFGVQDEEAGAGFQNYPTPSYGTPAPSYGTPEPAAAAPRPEPVPEPAAPAPEPPKRGRHARQPDDEDDFSSTSWLV</sequence>
<proteinExistence type="predicted"/>
<dbReference type="EMBL" id="JAMXQV010000050">
    <property type="protein sequence ID" value="MCR6490620.1"/>
    <property type="molecule type" value="Genomic_DNA"/>
</dbReference>
<organism evidence="2 3">
    <name type="scientific">Amycolatopsis iheyensis</name>
    <dbReference type="NCBI Taxonomy" id="2945988"/>
    <lineage>
        <taxon>Bacteria</taxon>
        <taxon>Bacillati</taxon>
        <taxon>Actinomycetota</taxon>
        <taxon>Actinomycetes</taxon>
        <taxon>Pseudonocardiales</taxon>
        <taxon>Pseudonocardiaceae</taxon>
        <taxon>Amycolatopsis</taxon>
    </lineage>
</organism>
<evidence type="ECO:0000313" key="2">
    <source>
        <dbReference type="EMBL" id="MCR6490620.1"/>
    </source>
</evidence>
<reference evidence="2" key="1">
    <citation type="submission" date="2022-06" db="EMBL/GenBank/DDBJ databases">
        <title>Amycolatopsis iheyaensis sp. nov., a new species of the genus Amycolatopsis isolated from soil in Iheya island, Japan.</title>
        <authorList>
            <person name="Ngamcharungchit C."/>
            <person name="Kanto H."/>
            <person name="Take A."/>
            <person name="Intra B."/>
            <person name="Matsumoto A."/>
            <person name="Panbangred W."/>
            <person name="Inahashi Y."/>
        </authorList>
    </citation>
    <scope>NUCLEOTIDE SEQUENCE</scope>
    <source>
        <strain evidence="2">OK19-0408</strain>
    </source>
</reference>
<evidence type="ECO:0000313" key="3">
    <source>
        <dbReference type="Proteomes" id="UP001144096"/>
    </source>
</evidence>
<dbReference type="AlphaFoldDB" id="A0A9X2NQH6"/>
<dbReference type="RefSeq" id="WP_257927190.1">
    <property type="nucleotide sequence ID" value="NZ_JAMXQV010000050.1"/>
</dbReference>